<comment type="caution">
    <text evidence="2">The sequence shown here is derived from an EMBL/GenBank/DDBJ whole genome shotgun (WGS) entry which is preliminary data.</text>
</comment>
<reference evidence="2 3" key="1">
    <citation type="submission" date="2018-08" db="EMBL/GenBank/DDBJ databases">
        <title>Sequencing the genomes of 1000 actinobacteria strains.</title>
        <authorList>
            <person name="Klenk H.-P."/>
        </authorList>
    </citation>
    <scope>NUCLEOTIDE SEQUENCE [LARGE SCALE GENOMIC DNA]</scope>
    <source>
        <strain evidence="2 3">DSM 44099</strain>
    </source>
</reference>
<evidence type="ECO:0000256" key="1">
    <source>
        <dbReference type="SAM" id="MobiDB-lite"/>
    </source>
</evidence>
<dbReference type="AlphaFoldDB" id="A0A3D9ZZC7"/>
<evidence type="ECO:0008006" key="4">
    <source>
        <dbReference type="Google" id="ProtNLM"/>
    </source>
</evidence>
<dbReference type="InterPro" id="IPR011989">
    <property type="entry name" value="ARM-like"/>
</dbReference>
<gene>
    <name evidence="2" type="ORF">DFJ67_5227</name>
</gene>
<dbReference type="Gene3D" id="1.25.10.10">
    <property type="entry name" value="Leucine-rich Repeat Variant"/>
    <property type="match status" value="2"/>
</dbReference>
<dbReference type="InterPro" id="IPR016024">
    <property type="entry name" value="ARM-type_fold"/>
</dbReference>
<evidence type="ECO:0000313" key="2">
    <source>
        <dbReference type="EMBL" id="REF99200.1"/>
    </source>
</evidence>
<proteinExistence type="predicted"/>
<protein>
    <recommendedName>
        <fullName evidence="4">HEAT repeat protein</fullName>
    </recommendedName>
</protein>
<dbReference type="SUPFAM" id="SSF48371">
    <property type="entry name" value="ARM repeat"/>
    <property type="match status" value="2"/>
</dbReference>
<dbReference type="Proteomes" id="UP000256913">
    <property type="component" value="Unassembled WGS sequence"/>
</dbReference>
<keyword evidence="3" id="KW-1185">Reference proteome</keyword>
<dbReference type="EMBL" id="QUMQ01000001">
    <property type="protein sequence ID" value="REF99200.1"/>
    <property type="molecule type" value="Genomic_DNA"/>
</dbReference>
<sequence>MFYPGAGRPEATATTRLVNDRSRPATSVGIVQADRGRSVHPIKLVSLPVGSSRRLRMLWVGRALLCGWARRLRGVLDGLDAIAWGELSHAYGSAHDTPGMLRQAGSENSEVASEAISYLRGSIFHQGTVYPATVTAVPFLAELAAGAADRRAEFVWMLGMLADDRHAYGDAFVRVRAAVTGQLQLLVALLDDADPQVREAAAYATAKAGVTAEPLWRRWAVEDDSAARATLALALGEVDSAAAETVLGDAALHGNPQVRVAAAVALLRAGLDWPAGTISALVAAIDDDAAVTWAWARGAEWSEEIVAAPSTQVAVAVLERMLRSGNPRTRKSGLWALSTRCDAQRSAPPVFVPLVAPLLDDPDPDVRGRVMDVLRQGGAAARQFADVVADVAGRFPDTAGERGFTVEYRSVETLQRLGDPRWVEPVCAAAARGHQFRFMPGAVRFTPEVLAAVRGSGRPPGTATARSSGRPLEQAVRRPSPRPTRHTDGGANRAAQPRNHRLRRPVRPPDHPGTPSRRDNPRLGRTSRPRRPLRREQLRG</sequence>
<accession>A0A3D9ZZC7</accession>
<feature type="region of interest" description="Disordered" evidence="1">
    <location>
        <begin position="454"/>
        <end position="540"/>
    </location>
</feature>
<dbReference type="Pfam" id="PF13646">
    <property type="entry name" value="HEAT_2"/>
    <property type="match status" value="1"/>
</dbReference>
<organism evidence="2 3">
    <name type="scientific">Asanoa ferruginea</name>
    <dbReference type="NCBI Taxonomy" id="53367"/>
    <lineage>
        <taxon>Bacteria</taxon>
        <taxon>Bacillati</taxon>
        <taxon>Actinomycetota</taxon>
        <taxon>Actinomycetes</taxon>
        <taxon>Micromonosporales</taxon>
        <taxon>Micromonosporaceae</taxon>
        <taxon>Asanoa</taxon>
    </lineage>
</organism>
<evidence type="ECO:0000313" key="3">
    <source>
        <dbReference type="Proteomes" id="UP000256913"/>
    </source>
</evidence>
<name>A0A3D9ZZC7_9ACTN</name>